<evidence type="ECO:0000313" key="13">
    <source>
        <dbReference type="Proteomes" id="UP000188603"/>
    </source>
</evidence>
<name>A0A1U9K5Z9_9BACL</name>
<proteinExistence type="predicted"/>
<dbReference type="AlphaFoldDB" id="A0A1U9K5Z9"/>
<dbReference type="GO" id="GO:0016887">
    <property type="term" value="F:ATP hydrolysis activity"/>
    <property type="evidence" value="ECO:0007669"/>
    <property type="project" value="InterPro"/>
</dbReference>
<evidence type="ECO:0000256" key="4">
    <source>
        <dbReference type="ARBA" id="ARBA00022692"/>
    </source>
</evidence>
<keyword evidence="4 9" id="KW-0812">Transmembrane</keyword>
<evidence type="ECO:0000256" key="2">
    <source>
        <dbReference type="ARBA" id="ARBA00022448"/>
    </source>
</evidence>
<keyword evidence="6 12" id="KW-0067">ATP-binding</keyword>
<dbReference type="PROSITE" id="PS50893">
    <property type="entry name" value="ABC_TRANSPORTER_2"/>
    <property type="match status" value="1"/>
</dbReference>
<dbReference type="SUPFAM" id="SSF90123">
    <property type="entry name" value="ABC transporter transmembrane region"/>
    <property type="match status" value="1"/>
</dbReference>
<evidence type="ECO:0000256" key="3">
    <source>
        <dbReference type="ARBA" id="ARBA00022475"/>
    </source>
</evidence>
<dbReference type="SUPFAM" id="SSF52540">
    <property type="entry name" value="P-loop containing nucleoside triphosphate hydrolases"/>
    <property type="match status" value="1"/>
</dbReference>
<comment type="subcellular location">
    <subcellularLocation>
        <location evidence="1">Cell membrane</location>
        <topology evidence="1">Multi-pass membrane protein</topology>
    </subcellularLocation>
</comment>
<accession>A0A1U9K5Z9</accession>
<keyword evidence="8 9" id="KW-0472">Membrane</keyword>
<dbReference type="CDD" id="cd18542">
    <property type="entry name" value="ABC_6TM_YknU_like"/>
    <property type="match status" value="1"/>
</dbReference>
<dbReference type="PANTHER" id="PTHR43394">
    <property type="entry name" value="ATP-DEPENDENT PERMEASE MDL1, MITOCHONDRIAL"/>
    <property type="match status" value="1"/>
</dbReference>
<feature type="domain" description="ABC transmembrane type-1" evidence="11">
    <location>
        <begin position="20"/>
        <end position="302"/>
    </location>
</feature>
<feature type="domain" description="ABC transporter" evidence="10">
    <location>
        <begin position="336"/>
        <end position="570"/>
    </location>
</feature>
<dbReference type="Proteomes" id="UP000188603">
    <property type="component" value="Chromosome"/>
</dbReference>
<evidence type="ECO:0000259" key="10">
    <source>
        <dbReference type="PROSITE" id="PS50893"/>
    </source>
</evidence>
<dbReference type="GO" id="GO:0015421">
    <property type="term" value="F:ABC-type oligopeptide transporter activity"/>
    <property type="evidence" value="ECO:0007669"/>
    <property type="project" value="TreeGrafter"/>
</dbReference>
<protein>
    <submittedName>
        <fullName evidence="12">Multidrug ABC transporter ATP-binding protein</fullName>
    </submittedName>
</protein>
<organism evidence="12 13">
    <name type="scientific">Novibacillus thermophilus</name>
    <dbReference type="NCBI Taxonomy" id="1471761"/>
    <lineage>
        <taxon>Bacteria</taxon>
        <taxon>Bacillati</taxon>
        <taxon>Bacillota</taxon>
        <taxon>Bacilli</taxon>
        <taxon>Bacillales</taxon>
        <taxon>Thermoactinomycetaceae</taxon>
        <taxon>Novibacillus</taxon>
    </lineage>
</organism>
<dbReference type="Gene3D" id="3.40.50.300">
    <property type="entry name" value="P-loop containing nucleotide triphosphate hydrolases"/>
    <property type="match status" value="1"/>
</dbReference>
<dbReference type="InterPro" id="IPR017871">
    <property type="entry name" value="ABC_transporter-like_CS"/>
</dbReference>
<keyword evidence="5" id="KW-0547">Nucleotide-binding</keyword>
<keyword evidence="7 9" id="KW-1133">Transmembrane helix</keyword>
<keyword evidence="2" id="KW-0813">Transport</keyword>
<dbReference type="EMBL" id="CP019699">
    <property type="protein sequence ID" value="AQS55443.1"/>
    <property type="molecule type" value="Genomic_DNA"/>
</dbReference>
<dbReference type="InterPro" id="IPR003439">
    <property type="entry name" value="ABC_transporter-like_ATP-bd"/>
</dbReference>
<evidence type="ECO:0000256" key="5">
    <source>
        <dbReference type="ARBA" id="ARBA00022741"/>
    </source>
</evidence>
<feature type="transmembrane region" description="Helical" evidence="9">
    <location>
        <begin position="276"/>
        <end position="295"/>
    </location>
</feature>
<dbReference type="InterPro" id="IPR011527">
    <property type="entry name" value="ABC1_TM_dom"/>
</dbReference>
<dbReference type="PROSITE" id="PS00211">
    <property type="entry name" value="ABC_TRANSPORTER_1"/>
    <property type="match status" value="1"/>
</dbReference>
<dbReference type="PANTHER" id="PTHR43394:SF1">
    <property type="entry name" value="ATP-BINDING CASSETTE SUB-FAMILY B MEMBER 10, MITOCHONDRIAL"/>
    <property type="match status" value="1"/>
</dbReference>
<evidence type="ECO:0000259" key="11">
    <source>
        <dbReference type="PROSITE" id="PS50929"/>
    </source>
</evidence>
<dbReference type="FunFam" id="3.40.50.300:FF:000221">
    <property type="entry name" value="Multidrug ABC transporter ATP-binding protein"/>
    <property type="match status" value="1"/>
</dbReference>
<evidence type="ECO:0000256" key="6">
    <source>
        <dbReference type="ARBA" id="ARBA00022840"/>
    </source>
</evidence>
<dbReference type="OrthoDB" id="9770415at2"/>
<feature type="transmembrane region" description="Helical" evidence="9">
    <location>
        <begin position="54"/>
        <end position="72"/>
    </location>
</feature>
<evidence type="ECO:0000256" key="9">
    <source>
        <dbReference type="SAM" id="Phobius"/>
    </source>
</evidence>
<evidence type="ECO:0000313" key="12">
    <source>
        <dbReference type="EMBL" id="AQS55443.1"/>
    </source>
</evidence>
<feature type="transmembrane region" description="Helical" evidence="9">
    <location>
        <begin position="243"/>
        <end position="264"/>
    </location>
</feature>
<sequence length="587" mass="65846">MDVFRRLKPFYWPHKRWGMLSVFLLIGVTALSLVQPMLLQFLIDDIVIAGRYEWIPHVSIGILCIAGVRSICRYYHQYTGHLFGIASVYDLRTALYDKLQGLSFSYYDNAKTGDLMARLTGDVEAFRMFLSFGIAQLLNIVLMVVLGMVVLGTINVELTLITLAVTMPLLAFVSIRFDSAAHPAFSNIRKAIARMSTRVQENITGVRTVKSFSREAHEIDKFATSNDDYMDTHLRAARLWSKYFPLMETLGNLSLVIMLGYGGFLVIQGKLTPGGLAAFFTLTSFIVGPLQALGFQINNLTQAKAAGERLMEILDTPQHVREKPNAKDLTDVKGRVQFEGVTFHYRGNVPALYNVHFEAKPGSVIALLGATGSGKSTVVQLIMRSYDVTKGKVTVDGNDVRDLTLKSLRRHIGIVFQDTFLFSASIRDNIAYGNHEAPMEHVVRAAKIAQAHDFIMEMPEQYDTVVGERGLGLSGGQKQRIAIARAILTDPRILILDDATSAVDMETEISIREALRSAMKGRTTFMIAHRISTLKSADEILVMDQGRIVQRGRHEDLLQQRGPYRRIFDVQFSDQREVLQEMERMRA</sequence>
<keyword evidence="13" id="KW-1185">Reference proteome</keyword>
<dbReference type="PROSITE" id="PS50929">
    <property type="entry name" value="ABC_TM1F"/>
    <property type="match status" value="1"/>
</dbReference>
<gene>
    <name evidence="12" type="ORF">B0W44_06235</name>
</gene>
<dbReference type="InterPro" id="IPR039421">
    <property type="entry name" value="Type_1_exporter"/>
</dbReference>
<dbReference type="SMART" id="SM00382">
    <property type="entry name" value="AAA"/>
    <property type="match status" value="1"/>
</dbReference>
<dbReference type="GO" id="GO:0005886">
    <property type="term" value="C:plasma membrane"/>
    <property type="evidence" value="ECO:0007669"/>
    <property type="project" value="UniProtKB-SubCell"/>
</dbReference>
<feature type="transmembrane region" description="Helical" evidence="9">
    <location>
        <begin position="158"/>
        <end position="177"/>
    </location>
</feature>
<dbReference type="Gene3D" id="1.20.1560.10">
    <property type="entry name" value="ABC transporter type 1, transmembrane domain"/>
    <property type="match status" value="1"/>
</dbReference>
<dbReference type="KEGG" id="ntr:B0W44_06235"/>
<keyword evidence="3" id="KW-1003">Cell membrane</keyword>
<dbReference type="Pfam" id="PF00005">
    <property type="entry name" value="ABC_tran"/>
    <property type="match status" value="1"/>
</dbReference>
<dbReference type="STRING" id="1471761.B0W44_06235"/>
<reference evidence="12 13" key="1">
    <citation type="journal article" date="2015" name="Int. J. Syst. Evol. Microbiol.">
        <title>Novibacillus thermophilus gen. nov., sp. nov., a Gram-staining-negative and moderately thermophilic member of the family Thermoactinomycetaceae.</title>
        <authorList>
            <person name="Yang G."/>
            <person name="Chen J."/>
            <person name="Zhou S."/>
        </authorList>
    </citation>
    <scope>NUCLEOTIDE SEQUENCE [LARGE SCALE GENOMIC DNA]</scope>
    <source>
        <strain evidence="12 13">SG-1</strain>
    </source>
</reference>
<dbReference type="RefSeq" id="WP_077719299.1">
    <property type="nucleotide sequence ID" value="NZ_CP019699.1"/>
</dbReference>
<feature type="transmembrane region" description="Helical" evidence="9">
    <location>
        <begin position="128"/>
        <end position="152"/>
    </location>
</feature>
<feature type="transmembrane region" description="Helical" evidence="9">
    <location>
        <begin position="20"/>
        <end position="42"/>
    </location>
</feature>
<dbReference type="InterPro" id="IPR027417">
    <property type="entry name" value="P-loop_NTPase"/>
</dbReference>
<dbReference type="GO" id="GO:0005524">
    <property type="term" value="F:ATP binding"/>
    <property type="evidence" value="ECO:0007669"/>
    <property type="project" value="UniProtKB-KW"/>
</dbReference>
<dbReference type="InterPro" id="IPR036640">
    <property type="entry name" value="ABC1_TM_sf"/>
</dbReference>
<evidence type="ECO:0000256" key="7">
    <source>
        <dbReference type="ARBA" id="ARBA00022989"/>
    </source>
</evidence>
<evidence type="ECO:0000256" key="1">
    <source>
        <dbReference type="ARBA" id="ARBA00004651"/>
    </source>
</evidence>
<evidence type="ECO:0000256" key="8">
    <source>
        <dbReference type="ARBA" id="ARBA00023136"/>
    </source>
</evidence>
<dbReference type="Pfam" id="PF00664">
    <property type="entry name" value="ABC_membrane"/>
    <property type="match status" value="1"/>
</dbReference>
<dbReference type="InterPro" id="IPR003593">
    <property type="entry name" value="AAA+_ATPase"/>
</dbReference>